<sequence length="102" mass="11591">MDIWVFPPLRPPKHLSNSMMSSHRYTLRKRLPLATVKGLSSRTLGRYQRNRHTKLLAKHRNQMTNATTSGKRTTATPAASVARDRSNINEDSYAMSPIGVRM</sequence>
<protein>
    <submittedName>
        <fullName evidence="2">Uncharacterized protein</fullName>
    </submittedName>
</protein>
<keyword evidence="3" id="KW-1185">Reference proteome</keyword>
<dbReference type="GeneID" id="73346649"/>
<evidence type="ECO:0000256" key="1">
    <source>
        <dbReference type="SAM" id="MobiDB-lite"/>
    </source>
</evidence>
<dbReference type="Proteomes" id="UP000830671">
    <property type="component" value="Chromosome 6"/>
</dbReference>
<dbReference type="RefSeq" id="XP_049148785.1">
    <property type="nucleotide sequence ID" value="XM_049291639.1"/>
</dbReference>
<organism evidence="2 3">
    <name type="scientific">Colletotrichum lupini</name>
    <dbReference type="NCBI Taxonomy" id="145971"/>
    <lineage>
        <taxon>Eukaryota</taxon>
        <taxon>Fungi</taxon>
        <taxon>Dikarya</taxon>
        <taxon>Ascomycota</taxon>
        <taxon>Pezizomycotina</taxon>
        <taxon>Sordariomycetes</taxon>
        <taxon>Hypocreomycetidae</taxon>
        <taxon>Glomerellales</taxon>
        <taxon>Glomerellaceae</taxon>
        <taxon>Colletotrichum</taxon>
        <taxon>Colletotrichum acutatum species complex</taxon>
    </lineage>
</organism>
<feature type="compositionally biased region" description="Polar residues" evidence="1">
    <location>
        <begin position="62"/>
        <end position="77"/>
    </location>
</feature>
<proteinExistence type="predicted"/>
<dbReference type="EMBL" id="CP019478">
    <property type="protein sequence ID" value="UQC87174.1"/>
    <property type="molecule type" value="Genomic_DNA"/>
</dbReference>
<reference evidence="2" key="1">
    <citation type="journal article" date="2021" name="Mol. Plant Microbe Interact.">
        <title>Complete Genome Sequence of the Plant-Pathogenic Fungus Colletotrichum lupini.</title>
        <authorList>
            <person name="Baroncelli R."/>
            <person name="Pensec F."/>
            <person name="Da Lio D."/>
            <person name="Boufleur T."/>
            <person name="Vicente I."/>
            <person name="Sarrocco S."/>
            <person name="Picot A."/>
            <person name="Baraldi E."/>
            <person name="Sukno S."/>
            <person name="Thon M."/>
            <person name="Le Floch G."/>
        </authorList>
    </citation>
    <scope>NUCLEOTIDE SEQUENCE</scope>
    <source>
        <strain evidence="2">IMI 504893</strain>
    </source>
</reference>
<evidence type="ECO:0000313" key="2">
    <source>
        <dbReference type="EMBL" id="UQC87174.1"/>
    </source>
</evidence>
<feature type="region of interest" description="Disordered" evidence="1">
    <location>
        <begin position="61"/>
        <end position="102"/>
    </location>
</feature>
<dbReference type="KEGG" id="clup:CLUP02_12676"/>
<dbReference type="AlphaFoldDB" id="A0A9Q8WKX4"/>
<accession>A0A9Q8WKX4</accession>
<evidence type="ECO:0000313" key="3">
    <source>
        <dbReference type="Proteomes" id="UP000830671"/>
    </source>
</evidence>
<gene>
    <name evidence="2" type="ORF">CLUP02_12676</name>
</gene>
<name>A0A9Q8WKX4_9PEZI</name>